<evidence type="ECO:0000313" key="3">
    <source>
        <dbReference type="Proteomes" id="UP000215127"/>
    </source>
</evidence>
<keyword evidence="3" id="KW-1185">Reference proteome</keyword>
<reference evidence="2 3" key="1">
    <citation type="submission" date="2016-06" db="EMBL/GenBank/DDBJ databases">
        <authorList>
            <person name="Kjaerup R.B."/>
            <person name="Dalgaard T.S."/>
            <person name="Juul-Madsen H.R."/>
        </authorList>
    </citation>
    <scope>NUCLEOTIDE SEQUENCE [LARGE SCALE GENOMIC DNA]</scope>
</reference>
<sequence>MKAKEEPRSFPLEDKPLTRENILKCLSIAPRVPPSGWGSMVARLRSDVVVKYGQERVHINEANTMRLVRQRTSTVLLPKVLDAWTATDCGQNRRERGKEDVPVTYIVMQYVHGTVLKDKWPTLIGTERDILVQRVADMLKELRTVQVDQPGPLGQPIRCEGRYFTEYDAGPFETKADLTHWLNNRLEVCKLFRQAPQNRPELAIDELVVCHTNLNERTIVVAADGSPWIIDWTCAGGYPPCFERGSLRPIHGDAGEFARALKEKIAFEEDEPLLARLDELTFAFYTAALCRRYDMDFGRDDSEGSETDSLLGN</sequence>
<dbReference type="PANTHER" id="PTHR21310">
    <property type="entry name" value="AMINOGLYCOSIDE PHOSPHOTRANSFERASE-RELATED-RELATED"/>
    <property type="match status" value="1"/>
</dbReference>
<dbReference type="InterPro" id="IPR011009">
    <property type="entry name" value="Kinase-like_dom_sf"/>
</dbReference>
<dbReference type="Proteomes" id="UP000215127">
    <property type="component" value="Chromosome 12"/>
</dbReference>
<organism evidence="2 3">
    <name type="scientific">Zymoseptoria tritici (strain ST99CH_3D7)</name>
    <dbReference type="NCBI Taxonomy" id="1276538"/>
    <lineage>
        <taxon>Eukaryota</taxon>
        <taxon>Fungi</taxon>
        <taxon>Dikarya</taxon>
        <taxon>Ascomycota</taxon>
        <taxon>Pezizomycotina</taxon>
        <taxon>Dothideomycetes</taxon>
        <taxon>Dothideomycetidae</taxon>
        <taxon>Mycosphaerellales</taxon>
        <taxon>Mycosphaerellaceae</taxon>
        <taxon>Zymoseptoria</taxon>
    </lineage>
</organism>
<dbReference type="InterPro" id="IPR051678">
    <property type="entry name" value="AGP_Transferase"/>
</dbReference>
<dbReference type="SUPFAM" id="SSF56112">
    <property type="entry name" value="Protein kinase-like (PK-like)"/>
    <property type="match status" value="1"/>
</dbReference>
<gene>
    <name evidence="2" type="ORF">ZT3D7_G10932</name>
</gene>
<dbReference type="AlphaFoldDB" id="A0A1X7S977"/>
<dbReference type="PANTHER" id="PTHR21310:SF39">
    <property type="entry name" value="AMINOGLYCOSIDE PHOSPHOTRANSFERASE DOMAIN-CONTAINING PROTEIN"/>
    <property type="match status" value="1"/>
</dbReference>
<dbReference type="EMBL" id="LT853703">
    <property type="protein sequence ID" value="SMQ55777.1"/>
    <property type="molecule type" value="Genomic_DNA"/>
</dbReference>
<protein>
    <recommendedName>
        <fullName evidence="1">Aminoglycoside phosphotransferase domain-containing protein</fullName>
    </recommendedName>
</protein>
<feature type="domain" description="Aminoglycoside phosphotransferase" evidence="1">
    <location>
        <begin position="57"/>
        <end position="248"/>
    </location>
</feature>
<evidence type="ECO:0000259" key="1">
    <source>
        <dbReference type="Pfam" id="PF01636"/>
    </source>
</evidence>
<dbReference type="InterPro" id="IPR002575">
    <property type="entry name" value="Aminoglycoside_PTrfase"/>
</dbReference>
<accession>A0A1X7S977</accession>
<dbReference type="Pfam" id="PF01636">
    <property type="entry name" value="APH"/>
    <property type="match status" value="1"/>
</dbReference>
<evidence type="ECO:0000313" key="2">
    <source>
        <dbReference type="EMBL" id="SMQ55777.1"/>
    </source>
</evidence>
<name>A0A1X7S977_ZYMT9</name>
<proteinExistence type="predicted"/>